<accession>A0A1W0XEQ1</accession>
<keyword evidence="2" id="KW-1185">Reference proteome</keyword>
<name>A0A1W0XEQ1_HYPEX</name>
<evidence type="ECO:0000313" key="1">
    <source>
        <dbReference type="EMBL" id="OQV25915.1"/>
    </source>
</evidence>
<reference evidence="2" key="1">
    <citation type="submission" date="2017-01" db="EMBL/GenBank/DDBJ databases">
        <title>Comparative genomics of anhydrobiosis in the tardigrade Hypsibius dujardini.</title>
        <authorList>
            <person name="Yoshida Y."/>
            <person name="Koutsovoulos G."/>
            <person name="Laetsch D."/>
            <person name="Stevens L."/>
            <person name="Kumar S."/>
            <person name="Horikawa D."/>
            <person name="Ishino K."/>
            <person name="Komine S."/>
            <person name="Tomita M."/>
            <person name="Blaxter M."/>
            <person name="Arakawa K."/>
        </authorList>
    </citation>
    <scope>NUCLEOTIDE SEQUENCE [LARGE SCALE GENOMIC DNA]</scope>
    <source>
        <strain evidence="2">Z151</strain>
    </source>
</reference>
<gene>
    <name evidence="1" type="ORF">BV898_00057</name>
</gene>
<sequence>MDKSEEDNIISTDVDVKCDSRVDQQLCTLPTWTLKELEAKKNHLRLSQGKTHGTLDAIRGRLAELREDLTKEHQTRKESLSERIAWLEREVGSRQHLLSCHFTEQEIEELKVYVINNPYLRSLLSLRNARLLQTLLDYSILPQEDGESTTGHEE</sequence>
<dbReference type="AlphaFoldDB" id="A0A1W0XEQ1"/>
<proteinExistence type="predicted"/>
<dbReference type="Proteomes" id="UP000192578">
    <property type="component" value="Unassembled WGS sequence"/>
</dbReference>
<evidence type="ECO:0000313" key="2">
    <source>
        <dbReference type="Proteomes" id="UP000192578"/>
    </source>
</evidence>
<dbReference type="EMBL" id="MTYJ01000001">
    <property type="protein sequence ID" value="OQV25915.1"/>
    <property type="molecule type" value="Genomic_DNA"/>
</dbReference>
<comment type="caution">
    <text evidence="1">The sequence shown here is derived from an EMBL/GenBank/DDBJ whole genome shotgun (WGS) entry which is preliminary data.</text>
</comment>
<organism evidence="1 2">
    <name type="scientific">Hypsibius exemplaris</name>
    <name type="common">Freshwater tardigrade</name>
    <dbReference type="NCBI Taxonomy" id="2072580"/>
    <lineage>
        <taxon>Eukaryota</taxon>
        <taxon>Metazoa</taxon>
        <taxon>Ecdysozoa</taxon>
        <taxon>Tardigrada</taxon>
        <taxon>Eutardigrada</taxon>
        <taxon>Parachela</taxon>
        <taxon>Hypsibioidea</taxon>
        <taxon>Hypsibiidae</taxon>
        <taxon>Hypsibius</taxon>
    </lineage>
</organism>
<dbReference type="OrthoDB" id="10070136at2759"/>
<protein>
    <submittedName>
        <fullName evidence="1">Uncharacterized protein</fullName>
    </submittedName>
</protein>